<dbReference type="PROSITE" id="PS01229">
    <property type="entry name" value="COF_2"/>
    <property type="match status" value="1"/>
</dbReference>
<organism evidence="1 2">
    <name type="scientific">Fusobacterium mortiferum</name>
    <dbReference type="NCBI Taxonomy" id="850"/>
    <lineage>
        <taxon>Bacteria</taxon>
        <taxon>Fusobacteriati</taxon>
        <taxon>Fusobacteriota</taxon>
        <taxon>Fusobacteriia</taxon>
        <taxon>Fusobacteriales</taxon>
        <taxon>Fusobacteriaceae</taxon>
        <taxon>Fusobacterium</taxon>
    </lineage>
</organism>
<dbReference type="InterPro" id="IPR023214">
    <property type="entry name" value="HAD_sf"/>
</dbReference>
<dbReference type="Gene3D" id="3.30.1240.10">
    <property type="match status" value="1"/>
</dbReference>
<dbReference type="EMBL" id="QRHL01000013">
    <property type="protein sequence ID" value="RHF71638.1"/>
    <property type="molecule type" value="Genomic_DNA"/>
</dbReference>
<dbReference type="GO" id="GO:0000287">
    <property type="term" value="F:magnesium ion binding"/>
    <property type="evidence" value="ECO:0007669"/>
    <property type="project" value="TreeGrafter"/>
</dbReference>
<dbReference type="InterPro" id="IPR006379">
    <property type="entry name" value="HAD-SF_hydro_IIB"/>
</dbReference>
<sequence length="263" mass="30331">MKLIVTDLDGTLLSDEKKVSEYNIEILNRAVKEKEIELVVASGRDIYSIKNLTKDLKIKYYICFNGAKIYNDDKLIYKEAIDEKICEDILKKGMELNLKFSATSENEIHYTKMDNEYTRLENGKDKLKFFYLKSKEDIKQRNFEKIVFVGIEEELIHLRNYIEEKYGDKANIFYSGSGVLDIVNKKCSKGTAVGKIATLLNIDKSKIIAFGDNENDVSMLELVGHPVIMENSREDLKKKKYYKTVSNNNDGVGKYINDNILNK</sequence>
<dbReference type="PANTHER" id="PTHR10000">
    <property type="entry name" value="PHOSPHOSERINE PHOSPHATASE"/>
    <property type="match status" value="1"/>
</dbReference>
<dbReference type="SFLD" id="SFLDG01144">
    <property type="entry name" value="C2.B.4:_PGP_Like"/>
    <property type="match status" value="1"/>
</dbReference>
<dbReference type="NCBIfam" id="TIGR00099">
    <property type="entry name" value="Cof-subfamily"/>
    <property type="match status" value="1"/>
</dbReference>
<accession>A0A414PSU1</accession>
<dbReference type="PANTHER" id="PTHR10000:SF8">
    <property type="entry name" value="HAD SUPERFAMILY HYDROLASE-LIKE, TYPE 3"/>
    <property type="match status" value="1"/>
</dbReference>
<dbReference type="CDD" id="cd07516">
    <property type="entry name" value="HAD_Pase"/>
    <property type="match status" value="1"/>
</dbReference>
<dbReference type="Proteomes" id="UP000284676">
    <property type="component" value="Unassembled WGS sequence"/>
</dbReference>
<evidence type="ECO:0000313" key="1">
    <source>
        <dbReference type="EMBL" id="RHF71638.1"/>
    </source>
</evidence>
<dbReference type="NCBIfam" id="TIGR01484">
    <property type="entry name" value="HAD-SF-IIB"/>
    <property type="match status" value="1"/>
</dbReference>
<evidence type="ECO:0000313" key="2">
    <source>
        <dbReference type="Proteomes" id="UP000284676"/>
    </source>
</evidence>
<dbReference type="Pfam" id="PF08282">
    <property type="entry name" value="Hydrolase_3"/>
    <property type="match status" value="1"/>
</dbReference>
<dbReference type="SFLD" id="SFLDG01140">
    <property type="entry name" value="C2.B:_Phosphomannomutase_and_P"/>
    <property type="match status" value="1"/>
</dbReference>
<dbReference type="SFLD" id="SFLDS00003">
    <property type="entry name" value="Haloacid_Dehalogenase"/>
    <property type="match status" value="1"/>
</dbReference>
<protein>
    <submittedName>
        <fullName evidence="1">HAD family phosphatase</fullName>
    </submittedName>
</protein>
<dbReference type="InterPro" id="IPR000150">
    <property type="entry name" value="Cof"/>
</dbReference>
<gene>
    <name evidence="1" type="ORF">DW663_07980</name>
</gene>
<dbReference type="GO" id="GO:0016791">
    <property type="term" value="F:phosphatase activity"/>
    <property type="evidence" value="ECO:0007669"/>
    <property type="project" value="TreeGrafter"/>
</dbReference>
<dbReference type="RefSeq" id="WP_118234471.1">
    <property type="nucleotide sequence ID" value="NZ_QRHL01000013.1"/>
</dbReference>
<dbReference type="AlphaFoldDB" id="A0A414PSU1"/>
<reference evidence="1 2" key="1">
    <citation type="submission" date="2018-08" db="EMBL/GenBank/DDBJ databases">
        <title>A genome reference for cultivated species of the human gut microbiota.</title>
        <authorList>
            <person name="Zou Y."/>
            <person name="Xue W."/>
            <person name="Luo G."/>
        </authorList>
    </citation>
    <scope>NUCLEOTIDE SEQUENCE [LARGE SCALE GENOMIC DNA]</scope>
    <source>
        <strain evidence="1 2">AM25-1</strain>
    </source>
</reference>
<dbReference type="Gene3D" id="3.40.50.1000">
    <property type="entry name" value="HAD superfamily/HAD-like"/>
    <property type="match status" value="1"/>
</dbReference>
<comment type="caution">
    <text evidence="1">The sequence shown here is derived from an EMBL/GenBank/DDBJ whole genome shotgun (WGS) entry which is preliminary data.</text>
</comment>
<dbReference type="PROSITE" id="PS01228">
    <property type="entry name" value="COF_1"/>
    <property type="match status" value="1"/>
</dbReference>
<dbReference type="GO" id="GO:0005829">
    <property type="term" value="C:cytosol"/>
    <property type="evidence" value="ECO:0007669"/>
    <property type="project" value="TreeGrafter"/>
</dbReference>
<dbReference type="SUPFAM" id="SSF56784">
    <property type="entry name" value="HAD-like"/>
    <property type="match status" value="1"/>
</dbReference>
<dbReference type="InterPro" id="IPR036412">
    <property type="entry name" value="HAD-like_sf"/>
</dbReference>
<name>A0A414PSU1_FUSMR</name>
<proteinExistence type="predicted"/>